<sequence>MSNYTTLTYKNVKNVPIQLDVYVPEGTHSRPLPALVWFHGGGFVVGSRRDIMFPTWLQTRTNKAGYVFISADFRLIPTGPTTGHDVLEDIKDVFAFIREPGFGESAGLGVQLDPSKVAVSGSSAGGMGAYLAAIHVEPKPAAVLAIFASGGDVLNPLYFEPKEGGLMGRPPIDITKFQDYIYPFSPNVASEVLSSAPISLTPEGLPANPRTPLVFCYYQLGKYLDYYTGQHEPSLSEALRKDPSLEAIHEQHRLLFPQFNITSSWPPTFLLHGGADVSVPAEESQHMHGLLKDAGVEAALKVVPGKDHFFDIAKSAEEECSEVFEEVIGWLKGQLN</sequence>
<dbReference type="GO" id="GO:0008236">
    <property type="term" value="F:serine-type peptidase activity"/>
    <property type="evidence" value="ECO:0007669"/>
    <property type="project" value="InterPro"/>
</dbReference>
<dbReference type="Pfam" id="PF00326">
    <property type="entry name" value="Peptidase_S9"/>
    <property type="match status" value="1"/>
</dbReference>
<feature type="domain" description="BD-FAE-like" evidence="3">
    <location>
        <begin position="19"/>
        <end position="135"/>
    </location>
</feature>
<keyword evidence="1" id="KW-0378">Hydrolase</keyword>
<dbReference type="PANTHER" id="PTHR48081:SF3">
    <property type="entry name" value="ALPHA_BETA HYDROLASE FOLD-3 DOMAIN-CONTAINING PROTEIN"/>
    <property type="match status" value="1"/>
</dbReference>
<evidence type="ECO:0000256" key="1">
    <source>
        <dbReference type="ARBA" id="ARBA00022801"/>
    </source>
</evidence>
<keyword evidence="5" id="KW-1185">Reference proteome</keyword>
<dbReference type="InterPro" id="IPR049492">
    <property type="entry name" value="BD-FAE-like_dom"/>
</dbReference>
<dbReference type="Pfam" id="PF20434">
    <property type="entry name" value="BD-FAE"/>
    <property type="match status" value="1"/>
</dbReference>
<dbReference type="SUPFAM" id="SSF53474">
    <property type="entry name" value="alpha/beta-Hydrolases"/>
    <property type="match status" value="1"/>
</dbReference>
<dbReference type="EMBL" id="JAYKXP010000009">
    <property type="protein sequence ID" value="KAK7054531.1"/>
    <property type="molecule type" value="Genomic_DNA"/>
</dbReference>
<feature type="domain" description="Peptidase S9 prolyl oligopeptidase catalytic" evidence="2">
    <location>
        <begin position="257"/>
        <end position="335"/>
    </location>
</feature>
<dbReference type="Gene3D" id="3.40.50.1820">
    <property type="entry name" value="alpha/beta hydrolase"/>
    <property type="match status" value="1"/>
</dbReference>
<dbReference type="InterPro" id="IPR029058">
    <property type="entry name" value="AB_hydrolase_fold"/>
</dbReference>
<evidence type="ECO:0000313" key="5">
    <source>
        <dbReference type="Proteomes" id="UP001383192"/>
    </source>
</evidence>
<dbReference type="Proteomes" id="UP001383192">
    <property type="component" value="Unassembled WGS sequence"/>
</dbReference>
<evidence type="ECO:0008006" key="6">
    <source>
        <dbReference type="Google" id="ProtNLM"/>
    </source>
</evidence>
<evidence type="ECO:0000259" key="2">
    <source>
        <dbReference type="Pfam" id="PF00326"/>
    </source>
</evidence>
<dbReference type="InterPro" id="IPR001375">
    <property type="entry name" value="Peptidase_S9_cat"/>
</dbReference>
<dbReference type="InterPro" id="IPR050300">
    <property type="entry name" value="GDXG_lipolytic_enzyme"/>
</dbReference>
<accession>A0AAW0DU79</accession>
<comment type="caution">
    <text evidence="4">The sequence shown here is derived from an EMBL/GenBank/DDBJ whole genome shotgun (WGS) entry which is preliminary data.</text>
</comment>
<protein>
    <recommendedName>
        <fullName evidence="6">Alpha/beta-hydrolase</fullName>
    </recommendedName>
</protein>
<dbReference type="PANTHER" id="PTHR48081">
    <property type="entry name" value="AB HYDROLASE SUPERFAMILY PROTEIN C4A8.06C"/>
    <property type="match status" value="1"/>
</dbReference>
<evidence type="ECO:0000259" key="3">
    <source>
        <dbReference type="Pfam" id="PF20434"/>
    </source>
</evidence>
<dbReference type="AlphaFoldDB" id="A0AAW0DU79"/>
<proteinExistence type="predicted"/>
<organism evidence="4 5">
    <name type="scientific">Paramarasmius palmivorus</name>
    <dbReference type="NCBI Taxonomy" id="297713"/>
    <lineage>
        <taxon>Eukaryota</taxon>
        <taxon>Fungi</taxon>
        <taxon>Dikarya</taxon>
        <taxon>Basidiomycota</taxon>
        <taxon>Agaricomycotina</taxon>
        <taxon>Agaricomycetes</taxon>
        <taxon>Agaricomycetidae</taxon>
        <taxon>Agaricales</taxon>
        <taxon>Marasmiineae</taxon>
        <taxon>Marasmiaceae</taxon>
        <taxon>Paramarasmius</taxon>
    </lineage>
</organism>
<name>A0AAW0DU79_9AGAR</name>
<dbReference type="GO" id="GO:0006508">
    <property type="term" value="P:proteolysis"/>
    <property type="evidence" value="ECO:0007669"/>
    <property type="project" value="InterPro"/>
</dbReference>
<reference evidence="4 5" key="1">
    <citation type="submission" date="2024-01" db="EMBL/GenBank/DDBJ databases">
        <title>A draft genome for a cacao thread blight-causing isolate of Paramarasmius palmivorus.</title>
        <authorList>
            <person name="Baruah I.K."/>
            <person name="Bukari Y."/>
            <person name="Amoako-Attah I."/>
            <person name="Meinhardt L.W."/>
            <person name="Bailey B.A."/>
            <person name="Cohen S.P."/>
        </authorList>
    </citation>
    <scope>NUCLEOTIDE SEQUENCE [LARGE SCALE GENOMIC DNA]</scope>
    <source>
        <strain evidence="4 5">GH-12</strain>
    </source>
</reference>
<gene>
    <name evidence="4" type="ORF">VNI00_003729</name>
</gene>
<evidence type="ECO:0000313" key="4">
    <source>
        <dbReference type="EMBL" id="KAK7054531.1"/>
    </source>
</evidence>